<evidence type="ECO:0000259" key="4">
    <source>
        <dbReference type="SMART" id="SM00739"/>
    </source>
</evidence>
<dbReference type="PANTHER" id="PTHR12903">
    <property type="entry name" value="MITOCHONDRIAL RIBOSOMAL PROTEIN L24"/>
    <property type="match status" value="1"/>
</dbReference>
<dbReference type="Proteomes" id="UP000265515">
    <property type="component" value="Unassembled WGS sequence"/>
</dbReference>
<reference evidence="5 6" key="1">
    <citation type="journal article" date="2018" name="Cell">
        <title>The Chara Genome: Secondary Complexity and Implications for Plant Terrestrialization.</title>
        <authorList>
            <person name="Nishiyama T."/>
            <person name="Sakayama H."/>
            <person name="Vries J.D."/>
            <person name="Buschmann H."/>
            <person name="Saint-Marcoux D."/>
            <person name="Ullrich K.K."/>
            <person name="Haas F.B."/>
            <person name="Vanderstraeten L."/>
            <person name="Becker D."/>
            <person name="Lang D."/>
            <person name="Vosolsobe S."/>
            <person name="Rombauts S."/>
            <person name="Wilhelmsson P.K.I."/>
            <person name="Janitza P."/>
            <person name="Kern R."/>
            <person name="Heyl A."/>
            <person name="Rumpler F."/>
            <person name="Villalobos L.I.A.C."/>
            <person name="Clay J.M."/>
            <person name="Skokan R."/>
            <person name="Toyoda A."/>
            <person name="Suzuki Y."/>
            <person name="Kagoshima H."/>
            <person name="Schijlen E."/>
            <person name="Tajeshwar N."/>
            <person name="Catarino B."/>
            <person name="Hetherington A.J."/>
            <person name="Saltykova A."/>
            <person name="Bonnot C."/>
            <person name="Breuninger H."/>
            <person name="Symeonidi A."/>
            <person name="Radhakrishnan G.V."/>
            <person name="Van Nieuwerburgh F."/>
            <person name="Deforce D."/>
            <person name="Chang C."/>
            <person name="Karol K.G."/>
            <person name="Hedrich R."/>
            <person name="Ulvskov P."/>
            <person name="Glockner G."/>
            <person name="Delwiche C.F."/>
            <person name="Petrasek J."/>
            <person name="Van de Peer Y."/>
            <person name="Friml J."/>
            <person name="Beilby M."/>
            <person name="Dolan L."/>
            <person name="Kohara Y."/>
            <person name="Sugano S."/>
            <person name="Fujiyama A."/>
            <person name="Delaux P.-M."/>
            <person name="Quint M."/>
            <person name="TheiBen G."/>
            <person name="Hagemann M."/>
            <person name="Harholt J."/>
            <person name="Dunand C."/>
            <person name="Zachgo S."/>
            <person name="Langdale J."/>
            <person name="Maumus F."/>
            <person name="Straeten D.V.D."/>
            <person name="Gould S.B."/>
            <person name="Rensing S.A."/>
        </authorList>
    </citation>
    <scope>NUCLEOTIDE SEQUENCE [LARGE SCALE GENOMIC DNA]</scope>
    <source>
        <strain evidence="5 6">S276</strain>
    </source>
</reference>
<dbReference type="SUPFAM" id="SSF50104">
    <property type="entry name" value="Translation proteins SH3-like domain"/>
    <property type="match status" value="1"/>
</dbReference>
<evidence type="ECO:0000313" key="6">
    <source>
        <dbReference type="Proteomes" id="UP000265515"/>
    </source>
</evidence>
<feature type="domain" description="KOW" evidence="4">
    <location>
        <begin position="74"/>
        <end position="101"/>
    </location>
</feature>
<name>A0A388KN71_CHABU</name>
<dbReference type="InterPro" id="IPR041988">
    <property type="entry name" value="Ribosomal_uL24_KOW"/>
</dbReference>
<dbReference type="InterPro" id="IPR008991">
    <property type="entry name" value="Translation_prot_SH3-like_sf"/>
</dbReference>
<dbReference type="GO" id="GO:0009507">
    <property type="term" value="C:chloroplast"/>
    <property type="evidence" value="ECO:0007669"/>
    <property type="project" value="EnsemblPlants"/>
</dbReference>
<dbReference type="Gene3D" id="2.30.30.30">
    <property type="match status" value="1"/>
</dbReference>
<dbReference type="GO" id="GO:0003729">
    <property type="term" value="F:mRNA binding"/>
    <property type="evidence" value="ECO:0007669"/>
    <property type="project" value="EnsemblPlants"/>
</dbReference>
<dbReference type="InterPro" id="IPR003256">
    <property type="entry name" value="Ribosomal_uL24"/>
</dbReference>
<keyword evidence="3" id="KW-0687">Ribonucleoprotein</keyword>
<dbReference type="SMART" id="SM00739">
    <property type="entry name" value="KOW"/>
    <property type="match status" value="1"/>
</dbReference>
<dbReference type="Gramene" id="GBG71487">
    <property type="protein sequence ID" value="GBG71487"/>
    <property type="gene ID" value="CBR_g8903"/>
</dbReference>
<dbReference type="AlphaFoldDB" id="A0A388KN71"/>
<dbReference type="STRING" id="69332.A0A388KN71"/>
<sequence>MAAAMAALQGAMSTLSVHGLRGSSLFGAKLQQQQQQPPAIHESQQLPGTAVAVLKKWKRKECKPNGLPVRQKLHIKVGDSVKVIAGDDKGKVSEVVQIYYHNGKVLLKNVNLQTKHVKGKAEGESGQIIQIEAPIHGSNVMLYSKTNKVASRVGHKILEDGRKVRYLLKTGEIVETDLAKPAAAAKKSNESES</sequence>
<dbReference type="Pfam" id="PF17136">
    <property type="entry name" value="ribosomal_L24"/>
    <property type="match status" value="1"/>
</dbReference>
<evidence type="ECO:0000256" key="1">
    <source>
        <dbReference type="ARBA" id="ARBA00010618"/>
    </source>
</evidence>
<dbReference type="OrthoDB" id="359154at2759"/>
<dbReference type="EMBL" id="BFEA01000147">
    <property type="protein sequence ID" value="GBG71487.1"/>
    <property type="molecule type" value="Genomic_DNA"/>
</dbReference>
<comment type="similarity">
    <text evidence="1">Belongs to the universal ribosomal protein uL24 family.</text>
</comment>
<accession>A0A388KN71</accession>
<keyword evidence="2" id="KW-0689">Ribosomal protein</keyword>
<proteinExistence type="inferred from homology"/>
<dbReference type="InterPro" id="IPR014722">
    <property type="entry name" value="Rib_uL2_dom2"/>
</dbReference>
<evidence type="ECO:0000256" key="3">
    <source>
        <dbReference type="ARBA" id="ARBA00023274"/>
    </source>
</evidence>
<dbReference type="GO" id="GO:0005840">
    <property type="term" value="C:ribosome"/>
    <property type="evidence" value="ECO:0007669"/>
    <property type="project" value="UniProtKB-KW"/>
</dbReference>
<comment type="caution">
    <text evidence="5">The sequence shown here is derived from an EMBL/GenBank/DDBJ whole genome shotgun (WGS) entry which is preliminary data.</text>
</comment>
<protein>
    <recommendedName>
        <fullName evidence="4">KOW domain-containing protein</fullName>
    </recommendedName>
</protein>
<organism evidence="5 6">
    <name type="scientific">Chara braunii</name>
    <name type="common">Braun's stonewort</name>
    <dbReference type="NCBI Taxonomy" id="69332"/>
    <lineage>
        <taxon>Eukaryota</taxon>
        <taxon>Viridiplantae</taxon>
        <taxon>Streptophyta</taxon>
        <taxon>Charophyceae</taxon>
        <taxon>Charales</taxon>
        <taxon>Characeae</taxon>
        <taxon>Chara</taxon>
    </lineage>
</organism>
<keyword evidence="6" id="KW-1185">Reference proteome</keyword>
<gene>
    <name evidence="5" type="ORF">CBR_g8903</name>
</gene>
<dbReference type="HAMAP" id="MF_01326_B">
    <property type="entry name" value="Ribosomal_uL24_B"/>
    <property type="match status" value="1"/>
</dbReference>
<dbReference type="GO" id="GO:0003735">
    <property type="term" value="F:structural constituent of ribosome"/>
    <property type="evidence" value="ECO:0007669"/>
    <property type="project" value="InterPro"/>
</dbReference>
<dbReference type="InterPro" id="IPR057264">
    <property type="entry name" value="Ribosomal_uL24_C"/>
</dbReference>
<dbReference type="GO" id="GO:0032544">
    <property type="term" value="P:plastid translation"/>
    <property type="evidence" value="ECO:0007669"/>
    <property type="project" value="EnsemblPlants"/>
</dbReference>
<dbReference type="CDD" id="cd06089">
    <property type="entry name" value="KOW_RPL26"/>
    <property type="match status" value="1"/>
</dbReference>
<dbReference type="InterPro" id="IPR005824">
    <property type="entry name" value="KOW"/>
</dbReference>
<dbReference type="Pfam" id="PF00467">
    <property type="entry name" value="KOW"/>
    <property type="match status" value="1"/>
</dbReference>
<evidence type="ECO:0000256" key="2">
    <source>
        <dbReference type="ARBA" id="ARBA00022980"/>
    </source>
</evidence>
<dbReference type="GO" id="GO:1990904">
    <property type="term" value="C:ribonucleoprotein complex"/>
    <property type="evidence" value="ECO:0007669"/>
    <property type="project" value="UniProtKB-KW"/>
</dbReference>
<dbReference type="OMA" id="KPCLIVV"/>
<evidence type="ECO:0000313" key="5">
    <source>
        <dbReference type="EMBL" id="GBG71487.1"/>
    </source>
</evidence>
<dbReference type="NCBIfam" id="TIGR01079">
    <property type="entry name" value="rplX_bact"/>
    <property type="match status" value="1"/>
</dbReference>